<keyword evidence="2" id="KW-1185">Reference proteome</keyword>
<protein>
    <submittedName>
        <fullName evidence="1">Uncharacterized protein</fullName>
    </submittedName>
</protein>
<proteinExistence type="predicted"/>
<evidence type="ECO:0000313" key="1">
    <source>
        <dbReference type="EMBL" id="GAA0141373.1"/>
    </source>
</evidence>
<dbReference type="EMBL" id="BAABME010000278">
    <property type="protein sequence ID" value="GAA0141373.1"/>
    <property type="molecule type" value="Genomic_DNA"/>
</dbReference>
<accession>A0AAV3NR14</accession>
<evidence type="ECO:0000313" key="2">
    <source>
        <dbReference type="Proteomes" id="UP001454036"/>
    </source>
</evidence>
<gene>
    <name evidence="1" type="ORF">LIER_02528</name>
</gene>
<name>A0AAV3NR14_LITER</name>
<reference evidence="1 2" key="1">
    <citation type="submission" date="2024-01" db="EMBL/GenBank/DDBJ databases">
        <title>The complete chloroplast genome sequence of Lithospermum erythrorhizon: insights into the phylogenetic relationship among Boraginaceae species and the maternal lineages of purple gromwells.</title>
        <authorList>
            <person name="Okada T."/>
            <person name="Watanabe K."/>
        </authorList>
    </citation>
    <scope>NUCLEOTIDE SEQUENCE [LARGE SCALE GENOMIC DNA]</scope>
</reference>
<dbReference type="Proteomes" id="UP001454036">
    <property type="component" value="Unassembled WGS sequence"/>
</dbReference>
<dbReference type="AlphaFoldDB" id="A0AAV3NR14"/>
<sequence length="408" mass="47184">MMMTYDLFPSQFFSDSEFEQVDFQQQQLDILDILQKILRNQQRQSPSIEVISDNVEGVEEKQNLSKLDIQEVYALELFDKFPQSNIFVDQVVYVDYGDDNDSALDEVAHTLNHIYANNDSDVNGDAKTEHVIYDVADVEQFYATLMIDEFSKKEENHHYVDEQISYDEHDDNVENVIGDDDQYEDAIVNVKSAQEVYYEVKAVLEAMEFDYGDYYTSINHHLPEISISVDNYFNPKLPLTKLGNSSMNNRWSFKSEGLDEVLNSYNTKLQCNKVIISNETKLEGVCNLAFTITDGTCVWSMSITKHSCGEVKDFLSNIPPLPPRILYVQKNMEEVWNSELSELSFIDAMESFTHLCDEQFDYGIHLKTYVCSTTITYVCQFAPDLDLNTKGLFLVSECRFQIFFWLSV</sequence>
<organism evidence="1 2">
    <name type="scientific">Lithospermum erythrorhizon</name>
    <name type="common">Purple gromwell</name>
    <name type="synonym">Lithospermum officinale var. erythrorhizon</name>
    <dbReference type="NCBI Taxonomy" id="34254"/>
    <lineage>
        <taxon>Eukaryota</taxon>
        <taxon>Viridiplantae</taxon>
        <taxon>Streptophyta</taxon>
        <taxon>Embryophyta</taxon>
        <taxon>Tracheophyta</taxon>
        <taxon>Spermatophyta</taxon>
        <taxon>Magnoliopsida</taxon>
        <taxon>eudicotyledons</taxon>
        <taxon>Gunneridae</taxon>
        <taxon>Pentapetalae</taxon>
        <taxon>asterids</taxon>
        <taxon>lamiids</taxon>
        <taxon>Boraginales</taxon>
        <taxon>Boraginaceae</taxon>
        <taxon>Boraginoideae</taxon>
        <taxon>Lithospermeae</taxon>
        <taxon>Lithospermum</taxon>
    </lineage>
</organism>
<comment type="caution">
    <text evidence="1">The sequence shown here is derived from an EMBL/GenBank/DDBJ whole genome shotgun (WGS) entry which is preliminary data.</text>
</comment>